<sequence length="234" mass="26482">MSDEKKKLTVLLSGASFASVDNGWFELGCEALRAKGINRAIGGEAIADVANRMSRGDLYSREELDEVDVFVIMQVHNRDVYAPNGLKKDYHGYALPFTRGNYAAAFDYVIKKYISDCYQLQFDKGSKYYGVKGGKPAVILLCTHWHDARVVYNESIRKLSDKWGFPLVKFDEQIGFSKTVEHPETHRQTSTLFADDTECIDGVEYGWHPNRGKDCYIQNRMAAVFVAQIQSLVL</sequence>
<dbReference type="InterPro" id="IPR032221">
    <property type="entry name" value="DUF5040"/>
</dbReference>
<comment type="caution">
    <text evidence="1">The sequence shown here is derived from an EMBL/GenBank/DDBJ whole genome shotgun (WGS) entry which is preliminary data.</text>
</comment>
<proteinExistence type="predicted"/>
<dbReference type="Pfam" id="PF16443">
    <property type="entry name" value="DUF5040"/>
    <property type="match status" value="1"/>
</dbReference>
<evidence type="ECO:0008006" key="3">
    <source>
        <dbReference type="Google" id="ProtNLM"/>
    </source>
</evidence>
<name>A0AA37JSR7_BACUN</name>
<organism evidence="1 2">
    <name type="scientific">Bacteroides uniformis</name>
    <dbReference type="NCBI Taxonomy" id="820"/>
    <lineage>
        <taxon>Bacteria</taxon>
        <taxon>Pseudomonadati</taxon>
        <taxon>Bacteroidota</taxon>
        <taxon>Bacteroidia</taxon>
        <taxon>Bacteroidales</taxon>
        <taxon>Bacteroidaceae</taxon>
        <taxon>Bacteroides</taxon>
    </lineage>
</organism>
<dbReference type="Proteomes" id="UP001055048">
    <property type="component" value="Unassembled WGS sequence"/>
</dbReference>
<gene>
    <name evidence="1" type="ORF">CE91St12_07350</name>
</gene>
<accession>A0AA37JSR7</accession>
<reference evidence="1" key="1">
    <citation type="submission" date="2022-01" db="EMBL/GenBank/DDBJ databases">
        <title>Novel bile acid biosynthetic pathways are enriched in the microbiome of centenarians.</title>
        <authorList>
            <person name="Sato Y."/>
            <person name="Atarashi K."/>
            <person name="Plichta R.D."/>
            <person name="Arai Y."/>
            <person name="Sasajima S."/>
            <person name="Kearney M.S."/>
            <person name="Suda W."/>
            <person name="Takeshita K."/>
            <person name="Sasaki T."/>
            <person name="Okamoto S."/>
            <person name="Skelly N.A."/>
            <person name="Okamura Y."/>
            <person name="Vlamakis H."/>
            <person name="Li Y."/>
            <person name="Tanoue T."/>
            <person name="Takei H."/>
            <person name="Nittono H."/>
            <person name="Narushima S."/>
            <person name="Irie J."/>
            <person name="Itoh H."/>
            <person name="Moriya K."/>
            <person name="Sugiura Y."/>
            <person name="Suematsu M."/>
            <person name="Moritoki N."/>
            <person name="Shibata S."/>
            <person name="Littman R.D."/>
            <person name="Fischbach A.M."/>
            <person name="Uwamino Y."/>
            <person name="Inoue T."/>
            <person name="Honda A."/>
            <person name="Hattori M."/>
            <person name="Murai T."/>
            <person name="Xavier J.R."/>
            <person name="Hirose N."/>
            <person name="Honda K."/>
        </authorList>
    </citation>
    <scope>NUCLEOTIDE SEQUENCE</scope>
    <source>
        <strain evidence="1">CE91-St12</strain>
    </source>
</reference>
<dbReference type="SUPFAM" id="SSF52266">
    <property type="entry name" value="SGNH hydrolase"/>
    <property type="match status" value="1"/>
</dbReference>
<protein>
    <recommendedName>
        <fullName evidence="3">DUF5040 domain-containing protein</fullName>
    </recommendedName>
</protein>
<dbReference type="EMBL" id="BQNL01000001">
    <property type="protein sequence ID" value="GKH12525.1"/>
    <property type="molecule type" value="Genomic_DNA"/>
</dbReference>
<dbReference type="AlphaFoldDB" id="A0AA37JSR7"/>
<evidence type="ECO:0000313" key="1">
    <source>
        <dbReference type="EMBL" id="GKH12525.1"/>
    </source>
</evidence>
<evidence type="ECO:0000313" key="2">
    <source>
        <dbReference type="Proteomes" id="UP001055048"/>
    </source>
</evidence>